<organism evidence="6 7">
    <name type="scientific">Roseateles oligotrophus</name>
    <dbReference type="NCBI Taxonomy" id="1769250"/>
    <lineage>
        <taxon>Bacteria</taxon>
        <taxon>Pseudomonadati</taxon>
        <taxon>Pseudomonadota</taxon>
        <taxon>Betaproteobacteria</taxon>
        <taxon>Burkholderiales</taxon>
        <taxon>Sphaerotilaceae</taxon>
        <taxon>Roseateles</taxon>
    </lineage>
</organism>
<dbReference type="Gene3D" id="3.40.50.2300">
    <property type="match status" value="1"/>
</dbReference>
<dbReference type="InterPro" id="IPR001789">
    <property type="entry name" value="Sig_transdc_resp-reg_receiver"/>
</dbReference>
<dbReference type="InterPro" id="IPR016032">
    <property type="entry name" value="Sig_transdc_resp-reg_C-effctor"/>
</dbReference>
<keyword evidence="1 3" id="KW-0597">Phosphoprotein</keyword>
<gene>
    <name evidence="6" type="ORF">LNV07_22050</name>
</gene>
<feature type="domain" description="HTH luxR-type" evidence="4">
    <location>
        <begin position="138"/>
        <end position="203"/>
    </location>
</feature>
<comment type="caution">
    <text evidence="6">The sequence shown here is derived from an EMBL/GenBank/DDBJ whole genome shotgun (WGS) entry which is preliminary data.</text>
</comment>
<accession>A0ABT2YL38</accession>
<evidence type="ECO:0000313" key="7">
    <source>
        <dbReference type="Proteomes" id="UP001209701"/>
    </source>
</evidence>
<dbReference type="Proteomes" id="UP001209701">
    <property type="component" value="Unassembled WGS sequence"/>
</dbReference>
<dbReference type="SUPFAM" id="SSF46894">
    <property type="entry name" value="C-terminal effector domain of the bipartite response regulators"/>
    <property type="match status" value="1"/>
</dbReference>
<dbReference type="Pfam" id="PF00196">
    <property type="entry name" value="GerE"/>
    <property type="match status" value="1"/>
</dbReference>
<dbReference type="EMBL" id="JAJIRN010000010">
    <property type="protein sequence ID" value="MCV2370778.1"/>
    <property type="molecule type" value="Genomic_DNA"/>
</dbReference>
<dbReference type="PRINTS" id="PR00038">
    <property type="entry name" value="HTHLUXR"/>
</dbReference>
<proteinExistence type="predicted"/>
<dbReference type="InterPro" id="IPR011006">
    <property type="entry name" value="CheY-like_superfamily"/>
</dbReference>
<evidence type="ECO:0000256" key="3">
    <source>
        <dbReference type="PROSITE-ProRule" id="PRU00169"/>
    </source>
</evidence>
<dbReference type="InterPro" id="IPR051015">
    <property type="entry name" value="EvgA-like"/>
</dbReference>
<reference evidence="6 7" key="1">
    <citation type="submission" date="2021-11" db="EMBL/GenBank/DDBJ databases">
        <authorList>
            <person name="Liang Q."/>
            <person name="Mou H."/>
            <person name="Liu Z."/>
        </authorList>
    </citation>
    <scope>NUCLEOTIDE SEQUENCE [LARGE SCALE GENOMIC DNA]</scope>
    <source>
        <strain evidence="6 7">CHU3</strain>
    </source>
</reference>
<dbReference type="SMART" id="SM00448">
    <property type="entry name" value="REC"/>
    <property type="match status" value="1"/>
</dbReference>
<feature type="modified residue" description="4-aspartylphosphate" evidence="3">
    <location>
        <position position="54"/>
    </location>
</feature>
<dbReference type="InterPro" id="IPR058245">
    <property type="entry name" value="NreC/VraR/RcsB-like_REC"/>
</dbReference>
<dbReference type="CDD" id="cd06170">
    <property type="entry name" value="LuxR_C_like"/>
    <property type="match status" value="1"/>
</dbReference>
<dbReference type="PROSITE" id="PS50110">
    <property type="entry name" value="RESPONSE_REGULATORY"/>
    <property type="match status" value="1"/>
</dbReference>
<evidence type="ECO:0000256" key="2">
    <source>
        <dbReference type="ARBA" id="ARBA00023125"/>
    </source>
</evidence>
<dbReference type="PANTHER" id="PTHR45566:SF1">
    <property type="entry name" value="HTH-TYPE TRANSCRIPTIONAL REGULATOR YHJB-RELATED"/>
    <property type="match status" value="1"/>
</dbReference>
<dbReference type="Pfam" id="PF00072">
    <property type="entry name" value="Response_reg"/>
    <property type="match status" value="1"/>
</dbReference>
<evidence type="ECO:0000256" key="1">
    <source>
        <dbReference type="ARBA" id="ARBA00022553"/>
    </source>
</evidence>
<dbReference type="InterPro" id="IPR000792">
    <property type="entry name" value="Tscrpt_reg_LuxR_C"/>
</dbReference>
<dbReference type="SMART" id="SM00421">
    <property type="entry name" value="HTH_LUXR"/>
    <property type="match status" value="1"/>
</dbReference>
<evidence type="ECO:0000259" key="4">
    <source>
        <dbReference type="PROSITE" id="PS50043"/>
    </source>
</evidence>
<feature type="domain" description="Response regulatory" evidence="5">
    <location>
        <begin position="2"/>
        <end position="119"/>
    </location>
</feature>
<dbReference type="PANTHER" id="PTHR45566">
    <property type="entry name" value="HTH-TYPE TRANSCRIPTIONAL REGULATOR YHJB-RELATED"/>
    <property type="match status" value="1"/>
</dbReference>
<keyword evidence="2" id="KW-0238">DNA-binding</keyword>
<evidence type="ECO:0000259" key="5">
    <source>
        <dbReference type="PROSITE" id="PS50110"/>
    </source>
</evidence>
<evidence type="ECO:0000313" key="6">
    <source>
        <dbReference type="EMBL" id="MCV2370778.1"/>
    </source>
</evidence>
<dbReference type="PROSITE" id="PS50043">
    <property type="entry name" value="HTH_LUXR_2"/>
    <property type="match status" value="1"/>
</dbReference>
<keyword evidence="7" id="KW-1185">Reference proteome</keyword>
<dbReference type="SUPFAM" id="SSF52172">
    <property type="entry name" value="CheY-like"/>
    <property type="match status" value="1"/>
</dbReference>
<name>A0ABT2YL38_9BURK</name>
<sequence length="211" mass="22253">MKLLLVDDHPLVRAGVVAALQSLGAPELILEASDGVAAMDCLAQHPDVDAVLMDLRMAGMAGMALLEQLKRHYPLLPSLVLSSSEDPADVRRVLKAGARGYCPKSASPATLLAALTLVLGGEIYVPPLMAMAPEAGPAESNLSGLTPRQREVLQELCNSKSNKEIARELGMEEKTVKGHVSAIFKALGVVHRLQAVEAARAAGMVSQALSY</sequence>
<dbReference type="RefSeq" id="WP_263573366.1">
    <property type="nucleotide sequence ID" value="NZ_JAJIRN010000010.1"/>
</dbReference>
<protein>
    <submittedName>
        <fullName evidence="6">Response regulator transcription factor</fullName>
    </submittedName>
</protein>
<dbReference type="CDD" id="cd17535">
    <property type="entry name" value="REC_NarL-like"/>
    <property type="match status" value="1"/>
</dbReference>